<name>G9N9C6_HYPVG</name>
<accession>G9N9C6</accession>
<feature type="coiled-coil region" evidence="3">
    <location>
        <begin position="74"/>
        <end position="136"/>
    </location>
</feature>
<feature type="compositionally biased region" description="Polar residues" evidence="4">
    <location>
        <begin position="171"/>
        <end position="182"/>
    </location>
</feature>
<feature type="region of interest" description="Disordered" evidence="4">
    <location>
        <begin position="351"/>
        <end position="650"/>
    </location>
</feature>
<evidence type="ECO:0000256" key="4">
    <source>
        <dbReference type="SAM" id="MobiDB-lite"/>
    </source>
</evidence>
<dbReference type="EMBL" id="ABDF02000090">
    <property type="protein sequence ID" value="EHK16547.1"/>
    <property type="molecule type" value="Genomic_DNA"/>
</dbReference>
<keyword evidence="2 3" id="KW-0175">Coiled coil</keyword>
<feature type="region of interest" description="Disordered" evidence="4">
    <location>
        <begin position="166"/>
        <end position="203"/>
    </location>
</feature>
<feature type="compositionally biased region" description="Acidic residues" evidence="4">
    <location>
        <begin position="391"/>
        <end position="401"/>
    </location>
</feature>
<evidence type="ECO:0000313" key="5">
    <source>
        <dbReference type="EMBL" id="EHK16547.1"/>
    </source>
</evidence>
<organism evidence="5 6">
    <name type="scientific">Hypocrea virens (strain Gv29-8 / FGSC 10586)</name>
    <name type="common">Gliocladium virens</name>
    <name type="synonym">Trichoderma virens</name>
    <dbReference type="NCBI Taxonomy" id="413071"/>
    <lineage>
        <taxon>Eukaryota</taxon>
        <taxon>Fungi</taxon>
        <taxon>Dikarya</taxon>
        <taxon>Ascomycota</taxon>
        <taxon>Pezizomycotina</taxon>
        <taxon>Sordariomycetes</taxon>
        <taxon>Hypocreomycetidae</taxon>
        <taxon>Hypocreales</taxon>
        <taxon>Hypocreaceae</taxon>
        <taxon>Trichoderma</taxon>
    </lineage>
</organism>
<evidence type="ECO:0000256" key="2">
    <source>
        <dbReference type="ARBA" id="ARBA00023054"/>
    </source>
</evidence>
<dbReference type="eggNOG" id="ENOG502RZ1J">
    <property type="taxonomic scope" value="Eukaryota"/>
</dbReference>
<keyword evidence="6" id="KW-1185">Reference proteome</keyword>
<comment type="caution">
    <text evidence="5">The sequence shown here is derived from an EMBL/GenBank/DDBJ whole genome shotgun (WGS) entry which is preliminary data.</text>
</comment>
<dbReference type="Pfam" id="PF11559">
    <property type="entry name" value="ADIP"/>
    <property type="match status" value="1"/>
</dbReference>
<feature type="compositionally biased region" description="Basic and acidic residues" evidence="4">
    <location>
        <begin position="351"/>
        <end position="362"/>
    </location>
</feature>
<feature type="non-terminal residue" evidence="5">
    <location>
        <position position="664"/>
    </location>
</feature>
<evidence type="ECO:0000313" key="6">
    <source>
        <dbReference type="Proteomes" id="UP000007115"/>
    </source>
</evidence>
<dbReference type="InParanoid" id="G9N9C6"/>
<feature type="compositionally biased region" description="Acidic residues" evidence="4">
    <location>
        <begin position="366"/>
        <end position="384"/>
    </location>
</feature>
<dbReference type="RefSeq" id="XP_013950546.1">
    <property type="nucleotide sequence ID" value="XM_014095071.2"/>
</dbReference>
<evidence type="ECO:0008006" key="7">
    <source>
        <dbReference type="Google" id="ProtNLM"/>
    </source>
</evidence>
<dbReference type="OMA" id="VKMETRW"/>
<feature type="compositionally biased region" description="Low complexity" evidence="4">
    <location>
        <begin position="468"/>
        <end position="479"/>
    </location>
</feature>
<proteinExistence type="inferred from homology"/>
<evidence type="ECO:0000256" key="3">
    <source>
        <dbReference type="SAM" id="Coils"/>
    </source>
</evidence>
<evidence type="ECO:0000256" key="1">
    <source>
        <dbReference type="ARBA" id="ARBA00009291"/>
    </source>
</evidence>
<dbReference type="VEuPathDB" id="FungiDB:TRIVIDRAFT_1755"/>
<feature type="compositionally biased region" description="Basic residues" evidence="4">
    <location>
        <begin position="635"/>
        <end position="648"/>
    </location>
</feature>
<reference evidence="5 6" key="1">
    <citation type="journal article" date="2011" name="Genome Biol.">
        <title>Comparative genome sequence analysis underscores mycoparasitism as the ancestral life style of Trichoderma.</title>
        <authorList>
            <person name="Kubicek C.P."/>
            <person name="Herrera-Estrella A."/>
            <person name="Seidl-Seiboth V."/>
            <person name="Martinez D.A."/>
            <person name="Druzhinina I.S."/>
            <person name="Thon M."/>
            <person name="Zeilinger S."/>
            <person name="Casas-Flores S."/>
            <person name="Horwitz B.A."/>
            <person name="Mukherjee P.K."/>
            <person name="Mukherjee M."/>
            <person name="Kredics L."/>
            <person name="Alcaraz L.D."/>
            <person name="Aerts A."/>
            <person name="Antal Z."/>
            <person name="Atanasova L."/>
            <person name="Cervantes-Badillo M.G."/>
            <person name="Challacombe J."/>
            <person name="Chertkov O."/>
            <person name="McCluskey K."/>
            <person name="Coulpier F."/>
            <person name="Deshpande N."/>
            <person name="von Doehren H."/>
            <person name="Ebbole D.J."/>
            <person name="Esquivel-Naranjo E.U."/>
            <person name="Fekete E."/>
            <person name="Flipphi M."/>
            <person name="Glaser F."/>
            <person name="Gomez-Rodriguez E.Y."/>
            <person name="Gruber S."/>
            <person name="Han C."/>
            <person name="Henrissat B."/>
            <person name="Hermosa R."/>
            <person name="Hernandez-Onate M."/>
            <person name="Karaffa L."/>
            <person name="Kosti I."/>
            <person name="Le Crom S."/>
            <person name="Lindquist E."/>
            <person name="Lucas S."/>
            <person name="Luebeck M."/>
            <person name="Luebeck P.S."/>
            <person name="Margeot A."/>
            <person name="Metz B."/>
            <person name="Misra M."/>
            <person name="Nevalainen H."/>
            <person name="Omann M."/>
            <person name="Packer N."/>
            <person name="Perrone G."/>
            <person name="Uresti-Rivera E.E."/>
            <person name="Salamov A."/>
            <person name="Schmoll M."/>
            <person name="Seiboth B."/>
            <person name="Shapiro H."/>
            <person name="Sukno S."/>
            <person name="Tamayo-Ramos J.A."/>
            <person name="Tisch D."/>
            <person name="Wiest A."/>
            <person name="Wilkinson H.H."/>
            <person name="Zhang M."/>
            <person name="Coutinho P.M."/>
            <person name="Kenerley C.M."/>
            <person name="Monte E."/>
            <person name="Baker S.E."/>
            <person name="Grigoriev I.V."/>
        </authorList>
    </citation>
    <scope>NUCLEOTIDE SEQUENCE [LARGE SCALE GENOMIC DNA]</scope>
    <source>
        <strain evidence="6">Gv29-8 / FGSC 10586</strain>
    </source>
</reference>
<protein>
    <recommendedName>
        <fullName evidence="7">NIMA interactive protein</fullName>
    </recommendedName>
</protein>
<gene>
    <name evidence="5" type="ORF">TRIVIDRAFT_1755</name>
</gene>
<dbReference type="Proteomes" id="UP000007115">
    <property type="component" value="Unassembled WGS sequence"/>
</dbReference>
<feature type="compositionally biased region" description="Basic and acidic residues" evidence="4">
    <location>
        <begin position="189"/>
        <end position="203"/>
    </location>
</feature>
<dbReference type="InterPro" id="IPR021622">
    <property type="entry name" value="Afadin/alpha-actinin-bd"/>
</dbReference>
<dbReference type="OrthoDB" id="312015at2759"/>
<dbReference type="STRING" id="413071.G9N9C6"/>
<feature type="compositionally biased region" description="Polar residues" evidence="4">
    <location>
        <begin position="440"/>
        <end position="467"/>
    </location>
</feature>
<feature type="compositionally biased region" description="Acidic residues" evidence="4">
    <location>
        <begin position="423"/>
        <end position="432"/>
    </location>
</feature>
<sequence length="664" mass="72566">MIDTENLRTASLYINNQLLSRGLIRDGHDINFADFGERGLGSPHTASRIIGVLNDLIIRRDRDAEQRESFSTTVLNLRAENLKHTNDIARLSERCAEAQRRSDIAATSEANLKTQLKSAESAMKGLKDELARTKGLVAQVRASCATEIRRRDRQIETLKKQVGEAGRARGTKSSSGILSITVTGDMDSEEKRSSMRGGNLEDKDYSLRSETNSFLASLAQNLSDENETLLRVVQQAKDHLREMSGYIGEGKEDSEVVKPQGWEEMTAELGAVINHMRNILTNPSFVPIEEVMMREEQINSLKEAVLKMESRWEDTVLLMDGWRKRMATTGTPIGEDDIMMGLHLSPVRVSGVEETRAAREPKLPAVEEEEEPEEDIYGDSDDEFSGFSGDGDNDDNDDNDNDVLAFEYDAEEQDDPMSGIEETAMEIDDEPQSIEPQPAPLQNSSSAGNRGPQQSTLRQKPSGSASTAARGAQQLAGAANTETAKQIPEEGIRMESTTSLDEAPEEHTPLRAGPFVGAASKAGNLRSDPRRIPVRLTQPRPNGARPQPTSPSKTAIAAKLAASEKQADAARTRAKLRALHTTGGAQRPTIASAAGSSKLPAARTGAPAINSARGLSPAKREVVQPETQQPETRKRDRRVAKVSSRRRSTLSPFELQSLISGNVE</sequence>
<dbReference type="HOGENOM" id="CLU_010128_0_1_1"/>
<dbReference type="AlphaFoldDB" id="G9N9C6"/>
<comment type="similarity">
    <text evidence="1">Belongs to the ADIP family.</text>
</comment>
<dbReference type="GeneID" id="25788866"/>